<dbReference type="EMBL" id="PCTI01000033">
    <property type="protein sequence ID" value="PIP68947.1"/>
    <property type="molecule type" value="Genomic_DNA"/>
</dbReference>
<dbReference type="InterPro" id="IPR047196">
    <property type="entry name" value="YidC_ALB_C"/>
</dbReference>
<feature type="domain" description="Membrane insertase YidC/Oxa/ALB C-terminal" evidence="11">
    <location>
        <begin position="31"/>
        <end position="233"/>
    </location>
</feature>
<comment type="similarity">
    <text evidence="9">Belongs to the OXA1/ALB3/YidC family.</text>
</comment>
<feature type="transmembrane region" description="Helical" evidence="10">
    <location>
        <begin position="20"/>
        <end position="41"/>
    </location>
</feature>
<dbReference type="InterPro" id="IPR001708">
    <property type="entry name" value="YidC/ALB3/OXA1/COX18"/>
</dbReference>
<evidence type="ECO:0000313" key="13">
    <source>
        <dbReference type="Proteomes" id="UP000229176"/>
    </source>
</evidence>
<evidence type="ECO:0000259" key="11">
    <source>
        <dbReference type="Pfam" id="PF02096"/>
    </source>
</evidence>
<dbReference type="PANTHER" id="PTHR12428">
    <property type="entry name" value="OXA1"/>
    <property type="match status" value="1"/>
</dbReference>
<feature type="transmembrane region" description="Helical" evidence="10">
    <location>
        <begin position="196"/>
        <end position="218"/>
    </location>
</feature>
<evidence type="ECO:0000256" key="3">
    <source>
        <dbReference type="ARBA" id="ARBA00022475"/>
    </source>
</evidence>
<dbReference type="GO" id="GO:0051205">
    <property type="term" value="P:protein insertion into membrane"/>
    <property type="evidence" value="ECO:0007669"/>
    <property type="project" value="TreeGrafter"/>
</dbReference>
<dbReference type="InterPro" id="IPR028055">
    <property type="entry name" value="YidC/Oxa/ALB_C"/>
</dbReference>
<reference evidence="12 13" key="1">
    <citation type="submission" date="2017-09" db="EMBL/GenBank/DDBJ databases">
        <title>Depth-based differentiation of microbial function through sediment-hosted aquifers and enrichment of novel symbionts in the deep terrestrial subsurface.</title>
        <authorList>
            <person name="Probst A.J."/>
            <person name="Ladd B."/>
            <person name="Jarett J.K."/>
            <person name="Geller-Mcgrath D.E."/>
            <person name="Sieber C.M."/>
            <person name="Emerson J.B."/>
            <person name="Anantharaman K."/>
            <person name="Thomas B.C."/>
            <person name="Malmstrom R."/>
            <person name="Stieglmeier M."/>
            <person name="Klingl A."/>
            <person name="Woyke T."/>
            <person name="Ryan C.M."/>
            <person name="Banfield J.F."/>
        </authorList>
    </citation>
    <scope>NUCLEOTIDE SEQUENCE [LARGE SCALE GENOMIC DNA]</scope>
    <source>
        <strain evidence="12">CG22_combo_CG10-13_8_21_14_all_32_8</strain>
    </source>
</reference>
<proteinExistence type="inferred from homology"/>
<dbReference type="AlphaFoldDB" id="A0A2H0CGA9"/>
<evidence type="ECO:0000256" key="9">
    <source>
        <dbReference type="RuleBase" id="RU003945"/>
    </source>
</evidence>
<dbReference type="Pfam" id="PF02096">
    <property type="entry name" value="60KD_IMP"/>
    <property type="match status" value="1"/>
</dbReference>
<name>A0A2H0CGA9_9BACT</name>
<dbReference type="NCBIfam" id="TIGR03592">
    <property type="entry name" value="yidC_oxa1_cterm"/>
    <property type="match status" value="1"/>
</dbReference>
<evidence type="ECO:0000256" key="7">
    <source>
        <dbReference type="ARBA" id="ARBA00023136"/>
    </source>
</evidence>
<feature type="transmembrane region" description="Helical" evidence="10">
    <location>
        <begin position="135"/>
        <end position="160"/>
    </location>
</feature>
<evidence type="ECO:0000256" key="2">
    <source>
        <dbReference type="ARBA" id="ARBA00022448"/>
    </source>
</evidence>
<evidence type="ECO:0000256" key="8">
    <source>
        <dbReference type="ARBA" id="ARBA00023186"/>
    </source>
</evidence>
<feature type="transmembrane region" description="Helical" evidence="10">
    <location>
        <begin position="95"/>
        <end position="115"/>
    </location>
</feature>
<dbReference type="CDD" id="cd20070">
    <property type="entry name" value="5TM_YidC_Alb3"/>
    <property type="match status" value="1"/>
</dbReference>
<keyword evidence="3" id="KW-1003">Cell membrane</keyword>
<sequence length="252" mass="27858">MLTNIWDTVLYGPLLNALAFLVSIVPGGDVGIAVIILTLVVKTVLFPLSQKSIESQIKMNLLAPELKKIKDSGASKEEQAKQTFELYKHHKTNPFSGCLLVLIQIPIIFALYYVFMKGIDIESGLLYSFIKAPEHINMVFLGILDISQKGLLVLALLAGISQYFQALLMPKPAIIDKPTGSFQENFTKSMQTQMKYVFPFVVAFIAYSVSGAVALYWITSNIFAIGQQIYANKKRKLALGVVDKGQSFGKLS</sequence>
<evidence type="ECO:0000256" key="5">
    <source>
        <dbReference type="ARBA" id="ARBA00022927"/>
    </source>
</evidence>
<dbReference type="GO" id="GO:0032977">
    <property type="term" value="F:membrane insertase activity"/>
    <property type="evidence" value="ECO:0007669"/>
    <property type="project" value="InterPro"/>
</dbReference>
<evidence type="ECO:0000256" key="4">
    <source>
        <dbReference type="ARBA" id="ARBA00022692"/>
    </source>
</evidence>
<keyword evidence="6 10" id="KW-1133">Transmembrane helix</keyword>
<protein>
    <recommendedName>
        <fullName evidence="11">Membrane insertase YidC/Oxa/ALB C-terminal domain-containing protein</fullName>
    </recommendedName>
</protein>
<keyword evidence="8" id="KW-0143">Chaperone</keyword>
<keyword evidence="2" id="KW-0813">Transport</keyword>
<dbReference type="GO" id="GO:0005886">
    <property type="term" value="C:plasma membrane"/>
    <property type="evidence" value="ECO:0007669"/>
    <property type="project" value="UniProtKB-SubCell"/>
</dbReference>
<dbReference type="PANTHER" id="PTHR12428:SF65">
    <property type="entry name" value="CYTOCHROME C OXIDASE ASSEMBLY PROTEIN COX18, MITOCHONDRIAL"/>
    <property type="match status" value="1"/>
</dbReference>
<evidence type="ECO:0000313" key="12">
    <source>
        <dbReference type="EMBL" id="PIP68947.1"/>
    </source>
</evidence>
<evidence type="ECO:0000256" key="6">
    <source>
        <dbReference type="ARBA" id="ARBA00022989"/>
    </source>
</evidence>
<keyword evidence="7 10" id="KW-0472">Membrane</keyword>
<keyword evidence="4 9" id="KW-0812">Transmembrane</keyword>
<gene>
    <name evidence="12" type="ORF">COW91_02120</name>
</gene>
<keyword evidence="5" id="KW-0653">Protein transport</keyword>
<comment type="subcellular location">
    <subcellularLocation>
        <location evidence="1">Cell membrane</location>
        <topology evidence="1">Multi-pass membrane protein</topology>
    </subcellularLocation>
    <subcellularLocation>
        <location evidence="9">Membrane</location>
        <topology evidence="9">Multi-pass membrane protein</topology>
    </subcellularLocation>
</comment>
<comment type="caution">
    <text evidence="12">The sequence shown here is derived from an EMBL/GenBank/DDBJ whole genome shotgun (WGS) entry which is preliminary data.</text>
</comment>
<dbReference type="GO" id="GO:0015031">
    <property type="term" value="P:protein transport"/>
    <property type="evidence" value="ECO:0007669"/>
    <property type="project" value="UniProtKB-KW"/>
</dbReference>
<organism evidence="12 13">
    <name type="scientific">Candidatus Nomurabacteria bacterium CG22_combo_CG10-13_8_21_14_all_32_8</name>
    <dbReference type="NCBI Taxonomy" id="1974732"/>
    <lineage>
        <taxon>Bacteria</taxon>
        <taxon>Candidatus Nomuraibacteriota</taxon>
    </lineage>
</organism>
<accession>A0A2H0CGA9</accession>
<evidence type="ECO:0000256" key="10">
    <source>
        <dbReference type="SAM" id="Phobius"/>
    </source>
</evidence>
<dbReference type="Proteomes" id="UP000229176">
    <property type="component" value="Unassembled WGS sequence"/>
</dbReference>
<evidence type="ECO:0000256" key="1">
    <source>
        <dbReference type="ARBA" id="ARBA00004651"/>
    </source>
</evidence>